<evidence type="ECO:0008006" key="4">
    <source>
        <dbReference type="Google" id="ProtNLM"/>
    </source>
</evidence>
<evidence type="ECO:0000313" key="3">
    <source>
        <dbReference type="Proteomes" id="UP000177905"/>
    </source>
</evidence>
<evidence type="ECO:0000256" key="1">
    <source>
        <dbReference type="RuleBase" id="RU004508"/>
    </source>
</evidence>
<keyword evidence="1" id="KW-0663">Pyridoxal phosphate</keyword>
<gene>
    <name evidence="2" type="ORF">A2290_03570</name>
</gene>
<dbReference type="AlphaFoldDB" id="A0A1F4SAA3"/>
<dbReference type="InterPro" id="IPR000653">
    <property type="entry name" value="DegT/StrS_aminotransferase"/>
</dbReference>
<name>A0A1F4SAA3_UNCSA</name>
<dbReference type="Proteomes" id="UP000177905">
    <property type="component" value="Unassembled WGS sequence"/>
</dbReference>
<dbReference type="PANTHER" id="PTHR30244">
    <property type="entry name" value="TRANSAMINASE"/>
    <property type="match status" value="1"/>
</dbReference>
<reference evidence="2 3" key="1">
    <citation type="journal article" date="2016" name="Nat. Commun.">
        <title>Thousands of microbial genomes shed light on interconnected biogeochemical processes in an aquifer system.</title>
        <authorList>
            <person name="Anantharaman K."/>
            <person name="Brown C.T."/>
            <person name="Hug L.A."/>
            <person name="Sharon I."/>
            <person name="Castelle C.J."/>
            <person name="Probst A.J."/>
            <person name="Thomas B.C."/>
            <person name="Singh A."/>
            <person name="Wilkins M.J."/>
            <person name="Karaoz U."/>
            <person name="Brodie E.L."/>
            <person name="Williams K.H."/>
            <person name="Hubbard S.S."/>
            <person name="Banfield J.F."/>
        </authorList>
    </citation>
    <scope>NUCLEOTIDE SEQUENCE [LARGE SCALE GENOMIC DNA]</scope>
</reference>
<dbReference type="GO" id="GO:0000271">
    <property type="term" value="P:polysaccharide biosynthetic process"/>
    <property type="evidence" value="ECO:0007669"/>
    <property type="project" value="TreeGrafter"/>
</dbReference>
<dbReference type="InterPro" id="IPR015421">
    <property type="entry name" value="PyrdxlP-dep_Trfase_major"/>
</dbReference>
<dbReference type="GO" id="GO:0030170">
    <property type="term" value="F:pyridoxal phosphate binding"/>
    <property type="evidence" value="ECO:0007669"/>
    <property type="project" value="TreeGrafter"/>
</dbReference>
<dbReference type="PANTHER" id="PTHR30244:SF34">
    <property type="entry name" value="DTDP-4-AMINO-4,6-DIDEOXYGALACTOSE TRANSAMINASE"/>
    <property type="match status" value="1"/>
</dbReference>
<dbReference type="GO" id="GO:0008483">
    <property type="term" value="F:transaminase activity"/>
    <property type="evidence" value="ECO:0007669"/>
    <property type="project" value="TreeGrafter"/>
</dbReference>
<dbReference type="SUPFAM" id="SSF53383">
    <property type="entry name" value="PLP-dependent transferases"/>
    <property type="match status" value="1"/>
</dbReference>
<sequence length="429" mass="48117">MHLDLKNEELAINGGTPVRTKPWMDNFTVGNEEKQAVLRVLDSGYLSLFEGSHVPDPPFSFYGGTEVQSLEKMWCDYYKCGYAVAVNSATSGLYAAVGALELGYGDEVIVSPYTMSACAMAPMIYGAIPVFADVELDTGSLDPKSIEKLITKRTKAILVVHQFGIPANMDKIMNIAKENDFRVIEDCAQAHGAKYKDKFVGTIGDIGVFSLNVNKTIQTGEGGVCVTNSEELRYRLALIRNHGEAVVGPAQYAKITNIAGFNYRLTEIQAAIAKEQLKKLDDLNDKRLEMVEYLTNELKEIDFLSPFQGRKDCKSTYYVYPVRFLPEVAKVSRSEFVKVVNAEGINFYQGYTKPLYLQPVYQNKHLFKNGYPFSATENKECFMHYSSGTCPNAERLYFNEMLINEHVRFPHSINDVYDIAEAIKKCIAK</sequence>
<organism evidence="2 3">
    <name type="scientific">candidate division WOR-1 bacterium RIFOXYB2_FULL_36_35</name>
    <dbReference type="NCBI Taxonomy" id="1802578"/>
    <lineage>
        <taxon>Bacteria</taxon>
        <taxon>Bacillati</taxon>
        <taxon>Saganbacteria</taxon>
    </lineage>
</organism>
<proteinExistence type="inferred from homology"/>
<dbReference type="Gene3D" id="3.90.1150.10">
    <property type="entry name" value="Aspartate Aminotransferase, domain 1"/>
    <property type="match status" value="1"/>
</dbReference>
<comment type="similarity">
    <text evidence="1">Belongs to the DegT/DnrJ/EryC1 family.</text>
</comment>
<dbReference type="EMBL" id="MEUA01000005">
    <property type="protein sequence ID" value="OGC16663.1"/>
    <property type="molecule type" value="Genomic_DNA"/>
</dbReference>
<comment type="caution">
    <text evidence="2">The sequence shown here is derived from an EMBL/GenBank/DDBJ whole genome shotgun (WGS) entry which is preliminary data.</text>
</comment>
<dbReference type="Gene3D" id="3.40.640.10">
    <property type="entry name" value="Type I PLP-dependent aspartate aminotransferase-like (Major domain)"/>
    <property type="match status" value="1"/>
</dbReference>
<dbReference type="CDD" id="cd00616">
    <property type="entry name" value="AHBA_syn"/>
    <property type="match status" value="1"/>
</dbReference>
<protein>
    <recommendedName>
        <fullName evidence="4">DegT/DnrJ/EryC1/StrS aminotransferase</fullName>
    </recommendedName>
</protein>
<dbReference type="InterPro" id="IPR015422">
    <property type="entry name" value="PyrdxlP-dep_Trfase_small"/>
</dbReference>
<evidence type="ECO:0000313" key="2">
    <source>
        <dbReference type="EMBL" id="OGC16663.1"/>
    </source>
</evidence>
<accession>A0A1F4SAA3</accession>
<dbReference type="InterPro" id="IPR015424">
    <property type="entry name" value="PyrdxlP-dep_Trfase"/>
</dbReference>
<dbReference type="Pfam" id="PF01041">
    <property type="entry name" value="DegT_DnrJ_EryC1"/>
    <property type="match status" value="1"/>
</dbReference>